<comment type="caution">
    <text evidence="1">The sequence shown here is derived from an EMBL/GenBank/DDBJ whole genome shotgun (WGS) entry which is preliminary data.</text>
</comment>
<keyword evidence="2" id="KW-1185">Reference proteome</keyword>
<accession>A0A9X2JG80</accession>
<name>A0A9X2JG80_9BACT</name>
<gene>
    <name evidence="1" type="ORF">NG895_04860</name>
</gene>
<organism evidence="1 2">
    <name type="scientific">Aeoliella straminimaris</name>
    <dbReference type="NCBI Taxonomy" id="2954799"/>
    <lineage>
        <taxon>Bacteria</taxon>
        <taxon>Pseudomonadati</taxon>
        <taxon>Planctomycetota</taxon>
        <taxon>Planctomycetia</taxon>
        <taxon>Pirellulales</taxon>
        <taxon>Lacipirellulaceae</taxon>
        <taxon>Aeoliella</taxon>
    </lineage>
</organism>
<evidence type="ECO:0000313" key="1">
    <source>
        <dbReference type="EMBL" id="MCO6043228.1"/>
    </source>
</evidence>
<dbReference type="Proteomes" id="UP001155241">
    <property type="component" value="Unassembled WGS sequence"/>
</dbReference>
<sequence length="46" mass="4851">MLIIRSVRRGYLSDIVKLTPVDLCGAGALRGLSDDAAEGAIHLSLI</sequence>
<dbReference type="EMBL" id="JAMXLR010000020">
    <property type="protein sequence ID" value="MCO6043228.1"/>
    <property type="molecule type" value="Genomic_DNA"/>
</dbReference>
<dbReference type="AlphaFoldDB" id="A0A9X2JG80"/>
<evidence type="ECO:0000313" key="2">
    <source>
        <dbReference type="Proteomes" id="UP001155241"/>
    </source>
</evidence>
<protein>
    <submittedName>
        <fullName evidence="1">Uncharacterized protein</fullName>
    </submittedName>
</protein>
<reference evidence="1" key="1">
    <citation type="submission" date="2022-06" db="EMBL/GenBank/DDBJ databases">
        <title>Aeoliella straminimaris, a novel planctomycete from sediments.</title>
        <authorList>
            <person name="Vitorino I.R."/>
            <person name="Lage O.M."/>
        </authorList>
    </citation>
    <scope>NUCLEOTIDE SEQUENCE</scope>
    <source>
        <strain evidence="1">ICT_H6.2</strain>
    </source>
</reference>
<dbReference type="RefSeq" id="WP_252851328.1">
    <property type="nucleotide sequence ID" value="NZ_JAMXLR010000020.1"/>
</dbReference>
<proteinExistence type="predicted"/>